<dbReference type="Gene3D" id="1.10.230.10">
    <property type="entry name" value="Cytochrome P450-Terp, domain 2"/>
    <property type="match status" value="1"/>
</dbReference>
<dbReference type="InterPro" id="IPR016143">
    <property type="entry name" value="Citrate_synth-like_sm_a-sub"/>
</dbReference>
<evidence type="ECO:0000313" key="5">
    <source>
        <dbReference type="EMBL" id="ACQ81989.1"/>
    </source>
</evidence>
<evidence type="ECO:0000256" key="1">
    <source>
        <dbReference type="ARBA" id="ARBA00005163"/>
    </source>
</evidence>
<dbReference type="InterPro" id="IPR002020">
    <property type="entry name" value="Citrate_synthase"/>
</dbReference>
<dbReference type="GO" id="GO:0006099">
    <property type="term" value="P:tricarboxylic acid cycle"/>
    <property type="evidence" value="ECO:0007669"/>
    <property type="project" value="UniProtKB-UniPathway"/>
</dbReference>
<dbReference type="OrthoDB" id="9800864at2"/>
<dbReference type="SUPFAM" id="SSF48256">
    <property type="entry name" value="Citrate synthase"/>
    <property type="match status" value="1"/>
</dbReference>
<dbReference type="RefSeq" id="WP_015884226.1">
    <property type="nucleotide sequence ID" value="NC_012669.1"/>
</dbReference>
<evidence type="ECO:0000256" key="2">
    <source>
        <dbReference type="ARBA" id="ARBA00010566"/>
    </source>
</evidence>
<dbReference type="PANTHER" id="PTHR11739:SF4">
    <property type="entry name" value="CITRATE SYNTHASE, PEROXISOMAL"/>
    <property type="match status" value="1"/>
</dbReference>
<evidence type="ECO:0000313" key="6">
    <source>
        <dbReference type="Proteomes" id="UP000007962"/>
    </source>
</evidence>
<dbReference type="STRING" id="471853.Bcav_3747"/>
<dbReference type="AlphaFoldDB" id="C5C3T0"/>
<dbReference type="EC" id="2.3.3.16" evidence="3"/>
<dbReference type="EMBL" id="CP001618">
    <property type="protein sequence ID" value="ACQ81989.1"/>
    <property type="molecule type" value="Genomic_DNA"/>
</dbReference>
<dbReference type="Proteomes" id="UP000007962">
    <property type="component" value="Chromosome"/>
</dbReference>
<evidence type="ECO:0000256" key="4">
    <source>
        <dbReference type="ARBA" id="ARBA00022679"/>
    </source>
</evidence>
<protein>
    <recommendedName>
        <fullName evidence="3">citrate synthase (unknown stereospecificity)</fullName>
        <ecNumber evidence="3">2.3.3.16</ecNumber>
    </recommendedName>
</protein>
<organism evidence="5 6">
    <name type="scientific">Beutenbergia cavernae (strain ATCC BAA-8 / DSM 12333 / CCUG 43141 / JCM 11478 / NBRC 16432 / NCIMB 13614 / HKI 0122)</name>
    <dbReference type="NCBI Taxonomy" id="471853"/>
    <lineage>
        <taxon>Bacteria</taxon>
        <taxon>Bacillati</taxon>
        <taxon>Actinomycetota</taxon>
        <taxon>Actinomycetes</taxon>
        <taxon>Micrococcales</taxon>
        <taxon>Beutenbergiaceae</taxon>
        <taxon>Beutenbergia</taxon>
    </lineage>
</organism>
<dbReference type="InterPro" id="IPR036969">
    <property type="entry name" value="Citrate_synthase_sf"/>
</dbReference>
<dbReference type="KEGG" id="bcv:Bcav_3747"/>
<dbReference type="Gene3D" id="1.10.580.10">
    <property type="entry name" value="Citrate Synthase, domain 1"/>
    <property type="match status" value="1"/>
</dbReference>
<dbReference type="GO" id="GO:0036440">
    <property type="term" value="F:citrate synthase activity"/>
    <property type="evidence" value="ECO:0007669"/>
    <property type="project" value="UniProtKB-EC"/>
</dbReference>
<dbReference type="eggNOG" id="COG0372">
    <property type="taxonomic scope" value="Bacteria"/>
</dbReference>
<gene>
    <name evidence="5" type="ordered locus">Bcav_3747</name>
</gene>
<dbReference type="PANTHER" id="PTHR11739">
    <property type="entry name" value="CITRATE SYNTHASE"/>
    <property type="match status" value="1"/>
</dbReference>
<dbReference type="GO" id="GO:0005975">
    <property type="term" value="P:carbohydrate metabolic process"/>
    <property type="evidence" value="ECO:0007669"/>
    <property type="project" value="TreeGrafter"/>
</dbReference>
<dbReference type="HOGENOM" id="CLU_025068_1_0_11"/>
<name>C5C3T0_BEUC1</name>
<keyword evidence="4" id="KW-0808">Transferase</keyword>
<dbReference type="InterPro" id="IPR016142">
    <property type="entry name" value="Citrate_synth-like_lrg_a-sub"/>
</dbReference>
<dbReference type="SUPFAM" id="SSF46955">
    <property type="entry name" value="Putative DNA-binding domain"/>
    <property type="match status" value="1"/>
</dbReference>
<proteinExistence type="inferred from homology"/>
<reference evidence="5 6" key="1">
    <citation type="journal article" date="2009" name="Stand. Genomic Sci.">
        <title>Complete genome sequence of Beutenbergia cavernae type strain (HKI 0122).</title>
        <authorList>
            <person name="Land M."/>
            <person name="Pukall R."/>
            <person name="Abt B."/>
            <person name="Goker M."/>
            <person name="Rohde M."/>
            <person name="Glavina Del Rio T."/>
            <person name="Tice H."/>
            <person name="Copeland A."/>
            <person name="Cheng J.F."/>
            <person name="Lucas S."/>
            <person name="Chen F."/>
            <person name="Nolan M."/>
            <person name="Bruce D."/>
            <person name="Goodwin L."/>
            <person name="Pitluck S."/>
            <person name="Ivanova N."/>
            <person name="Mavromatis K."/>
            <person name="Ovchinnikova G."/>
            <person name="Pati A."/>
            <person name="Chen A."/>
            <person name="Palaniappan K."/>
            <person name="Hauser L."/>
            <person name="Chang Y.J."/>
            <person name="Jefferies C.C."/>
            <person name="Saunders E."/>
            <person name="Brettin T."/>
            <person name="Detter J.C."/>
            <person name="Han C."/>
            <person name="Chain P."/>
            <person name="Bristow J."/>
            <person name="Eisen J.A."/>
            <person name="Markowitz V."/>
            <person name="Hugenholtz P."/>
            <person name="Kyrpides N.C."/>
            <person name="Klenk H.P."/>
            <person name="Lapidus A."/>
        </authorList>
    </citation>
    <scope>NUCLEOTIDE SEQUENCE [LARGE SCALE GENOMIC DNA]</scope>
    <source>
        <strain evidence="6">ATCC BAA-8 / DSM 12333 / NBRC 16432</strain>
    </source>
</reference>
<dbReference type="Pfam" id="PF00285">
    <property type="entry name" value="Citrate_synt"/>
    <property type="match status" value="1"/>
</dbReference>
<sequence>MTQVDPALPLLTSGEAAARLGVRVETLYAYVSRGRVRRTRTPEGSFFDPLEIERVAASRRRPPPPSEGGTLAGTPLMVLETDVAAVVDGELLVRGVPLAELVASRFDDVAAWLWSDPGVSLAEDDDGAAAAARVGAAMPVSARLVQRLQAAVPAVAATDPTRGDLDPGAVARRAGVLLGALPAALPRIGEHPTEILSRRRRLPLADAQRSSREGFAARLWPRLTARPPEPGGVLALETALVALVDHDLAASTLAARAAASARADVDGVVLAGLGALDSALHGRASSPAHDLLARTLATGDVAGAVAASVRGVGRVPGFGHRLYRGADPRAVVLLDALRAWAGAAAGDGDGARQDDDAARVGDVVRAYDAVTAAVQRRAGLAPNVDLALGALTLAIGADPEAGEVVFALGRTVGWVAHALDEYTRPPLRLRPTGRYVGPMAGAVSHRAELSRRAE</sequence>
<dbReference type="InterPro" id="IPR009061">
    <property type="entry name" value="DNA-bd_dom_put_sf"/>
</dbReference>
<accession>C5C3T0</accession>
<keyword evidence="6" id="KW-1185">Reference proteome</keyword>
<comment type="pathway">
    <text evidence="1">Carbohydrate metabolism; tricarboxylic acid cycle.</text>
</comment>
<dbReference type="GO" id="GO:0005829">
    <property type="term" value="C:cytosol"/>
    <property type="evidence" value="ECO:0007669"/>
    <property type="project" value="TreeGrafter"/>
</dbReference>
<dbReference type="UniPathway" id="UPA00223"/>
<evidence type="ECO:0000256" key="3">
    <source>
        <dbReference type="ARBA" id="ARBA00012972"/>
    </source>
</evidence>
<comment type="similarity">
    <text evidence="2">Belongs to the citrate synthase family.</text>
</comment>